<proteinExistence type="predicted"/>
<evidence type="ECO:0000313" key="2">
    <source>
        <dbReference type="EMBL" id="MBU5436774.1"/>
    </source>
</evidence>
<keyword evidence="3" id="KW-1185">Reference proteome</keyword>
<name>A0ABS6E1V1_9FIRM</name>
<dbReference type="EMBL" id="JAHLPM010000001">
    <property type="protein sequence ID" value="MBU5436774.1"/>
    <property type="molecule type" value="Genomic_DNA"/>
</dbReference>
<dbReference type="Proteomes" id="UP000749471">
    <property type="component" value="Unassembled WGS sequence"/>
</dbReference>
<reference evidence="2 3" key="1">
    <citation type="submission" date="2021-06" db="EMBL/GenBank/DDBJ databases">
        <authorList>
            <person name="Sun Q."/>
            <person name="Li D."/>
        </authorList>
    </citation>
    <scope>NUCLEOTIDE SEQUENCE [LARGE SCALE GENOMIC DNA]</scope>
    <source>
        <strain evidence="2 3">MSJ-40</strain>
    </source>
</reference>
<evidence type="ECO:0000313" key="3">
    <source>
        <dbReference type="Proteomes" id="UP000749471"/>
    </source>
</evidence>
<feature type="transmembrane region" description="Helical" evidence="1">
    <location>
        <begin position="34"/>
        <end position="54"/>
    </location>
</feature>
<dbReference type="RefSeq" id="WP_216516215.1">
    <property type="nucleotide sequence ID" value="NZ_JAHLPM010000001.1"/>
</dbReference>
<organism evidence="2 3">
    <name type="scientific">Tissierella simiarum</name>
    <dbReference type="NCBI Taxonomy" id="2841534"/>
    <lineage>
        <taxon>Bacteria</taxon>
        <taxon>Bacillati</taxon>
        <taxon>Bacillota</taxon>
        <taxon>Tissierellia</taxon>
        <taxon>Tissierellales</taxon>
        <taxon>Tissierellaceae</taxon>
        <taxon>Tissierella</taxon>
    </lineage>
</organism>
<protein>
    <submittedName>
        <fullName evidence="2">Uncharacterized protein</fullName>
    </submittedName>
</protein>
<sequence length="55" mass="6332">MTFVNAIKKISKRKKEKNYYNSDYILNAKEKQSLLVATFIILFPIIITAVLVLAN</sequence>
<evidence type="ECO:0000256" key="1">
    <source>
        <dbReference type="SAM" id="Phobius"/>
    </source>
</evidence>
<keyword evidence="1" id="KW-0812">Transmembrane</keyword>
<keyword evidence="1" id="KW-0472">Membrane</keyword>
<comment type="caution">
    <text evidence="2">The sequence shown here is derived from an EMBL/GenBank/DDBJ whole genome shotgun (WGS) entry which is preliminary data.</text>
</comment>
<gene>
    <name evidence="2" type="ORF">KQI42_02070</name>
</gene>
<accession>A0ABS6E1V1</accession>
<keyword evidence="1" id="KW-1133">Transmembrane helix</keyword>